<evidence type="ECO:0000313" key="2">
    <source>
        <dbReference type="Proteomes" id="UP001163603"/>
    </source>
</evidence>
<organism evidence="1 2">
    <name type="scientific">Pistacia integerrima</name>
    <dbReference type="NCBI Taxonomy" id="434235"/>
    <lineage>
        <taxon>Eukaryota</taxon>
        <taxon>Viridiplantae</taxon>
        <taxon>Streptophyta</taxon>
        <taxon>Embryophyta</taxon>
        <taxon>Tracheophyta</taxon>
        <taxon>Spermatophyta</taxon>
        <taxon>Magnoliopsida</taxon>
        <taxon>eudicotyledons</taxon>
        <taxon>Gunneridae</taxon>
        <taxon>Pentapetalae</taxon>
        <taxon>rosids</taxon>
        <taxon>malvids</taxon>
        <taxon>Sapindales</taxon>
        <taxon>Anacardiaceae</taxon>
        <taxon>Pistacia</taxon>
    </lineage>
</organism>
<name>A0ACC0XEB0_9ROSI</name>
<protein>
    <submittedName>
        <fullName evidence="1">Uncharacterized protein</fullName>
    </submittedName>
</protein>
<dbReference type="EMBL" id="CM047748">
    <property type="protein sequence ID" value="KAJ0015012.1"/>
    <property type="molecule type" value="Genomic_DNA"/>
</dbReference>
<accession>A0ACC0XEB0</accession>
<gene>
    <name evidence="1" type="ORF">Pint_20018</name>
</gene>
<dbReference type="Proteomes" id="UP001163603">
    <property type="component" value="Chromosome 13"/>
</dbReference>
<keyword evidence="2" id="KW-1185">Reference proteome</keyword>
<comment type="caution">
    <text evidence="1">The sequence shown here is derived from an EMBL/GenBank/DDBJ whole genome shotgun (WGS) entry which is preliminary data.</text>
</comment>
<evidence type="ECO:0000313" key="1">
    <source>
        <dbReference type="EMBL" id="KAJ0015012.1"/>
    </source>
</evidence>
<sequence length="445" mass="48562">MGTTFCWVRLQGAEFNAQQLAIVTGLCQWRDVVARTEDESTGYILPNKTLLEIAKQKLVTPSKLLRLLKSKHPYIERNLGSVVSIIRDSLQNATAFEAVAQQLKEGRMEIASEVNLALNDETEALVGETSTNVKNSNVTIESVGGGNAFNASIIPHLLPSLKFGSSVTEPDRKGLGSLGHPGTNGEEKQSGIHTPELPRESITNSCQSRETNTGISSSVAKASVQALKKPTCGFGALLGGAFYIFKELQSLSSVTSGELPKPVAEESKVLEVQSEEPPVEPSARSNTEDVIMLKDDVNGDESTHDNLEKTHVPREDDSAEPALEMHEQDEPMSLSDLCTSFQECLQSVNKNRKPRKLEKSENHSGFLQIKPFDFEAARKHIRYGEAPTEESVRIAGSQKNPRDSGDKKKSSAGNQGQKNDGTKELSEGKRRFAFPATGNRNATFR</sequence>
<reference evidence="2" key="1">
    <citation type="journal article" date="2023" name="G3 (Bethesda)">
        <title>Genome assembly and association tests identify interacting loci associated with vigor, precocity, and sex in interspecific pistachio rootstocks.</title>
        <authorList>
            <person name="Palmer W."/>
            <person name="Jacygrad E."/>
            <person name="Sagayaradj S."/>
            <person name="Cavanaugh K."/>
            <person name="Han R."/>
            <person name="Bertier L."/>
            <person name="Beede B."/>
            <person name="Kafkas S."/>
            <person name="Golino D."/>
            <person name="Preece J."/>
            <person name="Michelmore R."/>
        </authorList>
    </citation>
    <scope>NUCLEOTIDE SEQUENCE [LARGE SCALE GENOMIC DNA]</scope>
</reference>
<proteinExistence type="predicted"/>